<dbReference type="Proteomes" id="UP000255239">
    <property type="component" value="Unassembled WGS sequence"/>
</dbReference>
<organism evidence="1 2">
    <name type="scientific">Klebsiella pneumoniae</name>
    <dbReference type="NCBI Taxonomy" id="573"/>
    <lineage>
        <taxon>Bacteria</taxon>
        <taxon>Pseudomonadati</taxon>
        <taxon>Pseudomonadota</taxon>
        <taxon>Gammaproteobacteria</taxon>
        <taxon>Enterobacterales</taxon>
        <taxon>Enterobacteriaceae</taxon>
        <taxon>Klebsiella/Raoultella group</taxon>
        <taxon>Klebsiella</taxon>
        <taxon>Klebsiella pneumoniae complex</taxon>
    </lineage>
</organism>
<proteinExistence type="predicted"/>
<sequence length="293" mass="30642">MPKINNIAVTPGDVFEMSALVACGAGSADFNFYIGRATTATDGIKARTSGGNTKTTTAWKRATWRFTVPEDTNFLRPFLQVNQSSPFGTVWYAADWHMRNVTAANSAQKTADATAKAVDSLTTTVSQQGDTLSSIGTRTTSLENSLRSTNDTVSKKADTTAVTQLQGTVTQQGNDIAAANSALTKLSSDLATTNANVNKKADASAMNTLQNQVTEQGKTLSAQGDSLTQLSNSLSQTAADIDASGKMPGNLIVNGSFERGAAGFTGWSSTATVADLQVPHSGNKATENVCRPV</sequence>
<protein>
    <submittedName>
        <fullName evidence="1">Gp24</fullName>
    </submittedName>
</protein>
<name>A0A378H6W9_KLEPN</name>
<reference evidence="1 2" key="1">
    <citation type="submission" date="2018-06" db="EMBL/GenBank/DDBJ databases">
        <authorList>
            <consortium name="Pathogen Informatics"/>
            <person name="Doyle S."/>
        </authorList>
    </citation>
    <scope>NUCLEOTIDE SEQUENCE [LARGE SCALE GENOMIC DNA]</scope>
    <source>
        <strain evidence="1 2">NCTC11679</strain>
    </source>
</reference>
<gene>
    <name evidence="1" type="ORF">NCTC11679_06499</name>
</gene>
<evidence type="ECO:0000313" key="2">
    <source>
        <dbReference type="Proteomes" id="UP000255239"/>
    </source>
</evidence>
<evidence type="ECO:0000313" key="1">
    <source>
        <dbReference type="EMBL" id="STX12034.1"/>
    </source>
</evidence>
<accession>A0A378H6W9</accession>
<dbReference type="EMBL" id="UGMG01000007">
    <property type="protein sequence ID" value="STX12034.1"/>
    <property type="molecule type" value="Genomic_DNA"/>
</dbReference>
<dbReference type="Gene3D" id="2.60.120.260">
    <property type="entry name" value="Galactose-binding domain-like"/>
    <property type="match status" value="2"/>
</dbReference>
<dbReference type="AlphaFoldDB" id="A0A378H6W9"/>